<reference evidence="2" key="1">
    <citation type="submission" date="2024-03" db="EMBL/GenBank/DDBJ databases">
        <title>WGS assembly of Saponaria officinalis var. Norfolk2.</title>
        <authorList>
            <person name="Jenkins J."/>
            <person name="Shu S."/>
            <person name="Grimwood J."/>
            <person name="Barry K."/>
            <person name="Goodstein D."/>
            <person name="Schmutz J."/>
            <person name="Leebens-Mack J."/>
            <person name="Osbourn A."/>
        </authorList>
    </citation>
    <scope>NUCLEOTIDE SEQUENCE [LARGE SCALE GENOMIC DNA]</scope>
    <source>
        <strain evidence="2">JIC</strain>
    </source>
</reference>
<proteinExistence type="predicted"/>
<dbReference type="AlphaFoldDB" id="A0AAW1J5Y0"/>
<evidence type="ECO:0000256" key="1">
    <source>
        <dbReference type="SAM" id="MobiDB-lite"/>
    </source>
</evidence>
<feature type="compositionally biased region" description="Basic and acidic residues" evidence="1">
    <location>
        <begin position="77"/>
        <end position="87"/>
    </location>
</feature>
<feature type="compositionally biased region" description="Basic and acidic residues" evidence="1">
    <location>
        <begin position="28"/>
        <end position="37"/>
    </location>
</feature>
<accession>A0AAW1J5Y0</accession>
<feature type="compositionally biased region" description="Basic and acidic residues" evidence="1">
    <location>
        <begin position="174"/>
        <end position="188"/>
    </location>
</feature>
<feature type="region of interest" description="Disordered" evidence="1">
    <location>
        <begin position="1"/>
        <end position="87"/>
    </location>
</feature>
<name>A0AAW1J5Y0_SAPOF</name>
<evidence type="ECO:0000313" key="2">
    <source>
        <dbReference type="EMBL" id="KAK9698382.1"/>
    </source>
</evidence>
<dbReference type="EMBL" id="JBDFQZ010000008">
    <property type="protein sequence ID" value="KAK9698382.1"/>
    <property type="molecule type" value="Genomic_DNA"/>
</dbReference>
<feature type="compositionally biased region" description="Low complexity" evidence="1">
    <location>
        <begin position="238"/>
        <end position="247"/>
    </location>
</feature>
<organism evidence="2 3">
    <name type="scientific">Saponaria officinalis</name>
    <name type="common">Common soapwort</name>
    <name type="synonym">Lychnis saponaria</name>
    <dbReference type="NCBI Taxonomy" id="3572"/>
    <lineage>
        <taxon>Eukaryota</taxon>
        <taxon>Viridiplantae</taxon>
        <taxon>Streptophyta</taxon>
        <taxon>Embryophyta</taxon>
        <taxon>Tracheophyta</taxon>
        <taxon>Spermatophyta</taxon>
        <taxon>Magnoliopsida</taxon>
        <taxon>eudicotyledons</taxon>
        <taxon>Gunneridae</taxon>
        <taxon>Pentapetalae</taxon>
        <taxon>Caryophyllales</taxon>
        <taxon>Caryophyllaceae</taxon>
        <taxon>Caryophylleae</taxon>
        <taxon>Saponaria</taxon>
    </lineage>
</organism>
<sequence length="419" mass="46708">MSDENEEFQQRWGFRRNDSDVDSSSNDQSKRSSESEPKRKKHKLATRLFPDEDDQKTVHSLQSNDEEANKEPSTTFKKQEGRVQTRRIDLSEHMESLVEGVRVAREGLLKWMNDELVKSFKDDNTSLPHAVVKKSQQRGSKEFIKRPKTPRNSNPNKARRKSRTIAQNPEDESSDKLAKDIKTSKETSELVVPGNEPTENVVGGTIPVEKNQKQKGKRVAVSSNKQKVDQQTDKAHETAPATAASASASNYLTLPTVLPRQEAENSEKPNSVSAMRSRNALMNQLNFTPRPQPKDEMFSQNGLRNVSEYEQNAAAQASGNIWGNGNGSSTMFPFGIHSQGGLNGVPNFPSQFGLQYLSQESISSGLRMNGGHPIMPTGNHSFNESYGAYNQQMRFKAQGGGLMPLHSPDNIRAANLQPW</sequence>
<dbReference type="Proteomes" id="UP001443914">
    <property type="component" value="Unassembled WGS sequence"/>
</dbReference>
<evidence type="ECO:0000313" key="3">
    <source>
        <dbReference type="Proteomes" id="UP001443914"/>
    </source>
</evidence>
<feature type="compositionally biased region" description="Basic and acidic residues" evidence="1">
    <location>
        <begin position="226"/>
        <end position="237"/>
    </location>
</feature>
<comment type="caution">
    <text evidence="2">The sequence shown here is derived from an EMBL/GenBank/DDBJ whole genome shotgun (WGS) entry which is preliminary data.</text>
</comment>
<keyword evidence="3" id="KW-1185">Reference proteome</keyword>
<feature type="region of interest" description="Disordered" evidence="1">
    <location>
        <begin position="119"/>
        <end position="247"/>
    </location>
</feature>
<protein>
    <submittedName>
        <fullName evidence="2">Uncharacterized protein</fullName>
    </submittedName>
</protein>
<gene>
    <name evidence="2" type="ORF">RND81_08G100500</name>
</gene>